<dbReference type="SUPFAM" id="SSF51905">
    <property type="entry name" value="FAD/NAD(P)-binding domain"/>
    <property type="match status" value="1"/>
</dbReference>
<evidence type="ECO:0000259" key="3">
    <source>
        <dbReference type="Pfam" id="PF01494"/>
    </source>
</evidence>
<dbReference type="Proteomes" id="UP000579647">
    <property type="component" value="Unassembled WGS sequence"/>
</dbReference>
<protein>
    <submittedName>
        <fullName evidence="4">2-polyprenyl-6-methoxyphenol hydroxylase-like FAD-dependent oxidoreductase</fullName>
    </submittedName>
</protein>
<keyword evidence="2" id="KW-0503">Monooxygenase</keyword>
<dbReference type="InterPro" id="IPR002938">
    <property type="entry name" value="FAD-bd"/>
</dbReference>
<dbReference type="GO" id="GO:0071949">
    <property type="term" value="F:FAD binding"/>
    <property type="evidence" value="ECO:0007669"/>
    <property type="project" value="InterPro"/>
</dbReference>
<dbReference type="GO" id="GO:0004497">
    <property type="term" value="F:monooxygenase activity"/>
    <property type="evidence" value="ECO:0007669"/>
    <property type="project" value="UniProtKB-KW"/>
</dbReference>
<dbReference type="AlphaFoldDB" id="A0A840WCI6"/>
<organism evidence="4 5">
    <name type="scientific">Nocardiopsis metallicus</name>
    <dbReference type="NCBI Taxonomy" id="179819"/>
    <lineage>
        <taxon>Bacteria</taxon>
        <taxon>Bacillati</taxon>
        <taxon>Actinomycetota</taxon>
        <taxon>Actinomycetes</taxon>
        <taxon>Streptosporangiales</taxon>
        <taxon>Nocardiopsidaceae</taxon>
        <taxon>Nocardiopsis</taxon>
    </lineage>
</organism>
<comment type="caution">
    <text evidence="4">The sequence shown here is derived from an EMBL/GenBank/DDBJ whole genome shotgun (WGS) entry which is preliminary data.</text>
</comment>
<dbReference type="Gene3D" id="3.50.50.60">
    <property type="entry name" value="FAD/NAD(P)-binding domain"/>
    <property type="match status" value="1"/>
</dbReference>
<keyword evidence="5" id="KW-1185">Reference proteome</keyword>
<evidence type="ECO:0000256" key="2">
    <source>
        <dbReference type="ARBA" id="ARBA00023033"/>
    </source>
</evidence>
<name>A0A840WCI6_9ACTN</name>
<dbReference type="PANTHER" id="PTHR13789:SF309">
    <property type="entry name" value="PUTATIVE (AFU_ORTHOLOGUE AFUA_6G14510)-RELATED"/>
    <property type="match status" value="1"/>
</dbReference>
<evidence type="ECO:0000313" key="4">
    <source>
        <dbReference type="EMBL" id="MBB5489457.1"/>
    </source>
</evidence>
<dbReference type="InterPro" id="IPR050493">
    <property type="entry name" value="FAD-dep_Monooxygenase_BioMet"/>
</dbReference>
<dbReference type="PRINTS" id="PR00420">
    <property type="entry name" value="RNGMNOXGNASE"/>
</dbReference>
<dbReference type="Pfam" id="PF01494">
    <property type="entry name" value="FAD_binding_3"/>
    <property type="match status" value="1"/>
</dbReference>
<dbReference type="EMBL" id="JACHDO010000001">
    <property type="protein sequence ID" value="MBB5489457.1"/>
    <property type="molecule type" value="Genomic_DNA"/>
</dbReference>
<proteinExistence type="predicted"/>
<accession>A0A840WCI6</accession>
<dbReference type="RefSeq" id="WP_184361607.1">
    <property type="nucleotide sequence ID" value="NZ_BAAAKM010000010.1"/>
</dbReference>
<sequence length="408" mass="43612">MTKALIIGGGIGGPVAAAALQRAGIEAIVYEAHSGPGDGIGAFLTLAPNGLAALQTLGMLDAVRAAASFPTTGIEFVNGKGRRLGLLPDGSDQGPPELRTVTINRGALQSTLAETAQEQGVRIEYGKRFVGYTETDTGVAAEFADGTTAEGDVLLGADGLHSPVRRLMDPDAPRPDYTGLLNIGGYVRAEDATVAPTRGSTTRMLFGKRAFFGYQTAPSGEVYWFANFAHAELPREQITALGDDAWKEYVLELFADDHPDVTALLAATDPARFRPLGVYDLASLPNWSRGRVALLGDAAHAVSSSSGQGASLSVEDALVLAACLRDLPTPEEAFTAYEQRRRDRVERIAAEGRRRGNQKTGSTNPAALFLRDLMLRVVFRLIARFASHAWINDHRIDFEQRVAAPSPR</sequence>
<dbReference type="InterPro" id="IPR036188">
    <property type="entry name" value="FAD/NAD-bd_sf"/>
</dbReference>
<gene>
    <name evidence="4" type="ORF">HNR07_000594</name>
</gene>
<keyword evidence="1" id="KW-0560">Oxidoreductase</keyword>
<evidence type="ECO:0000256" key="1">
    <source>
        <dbReference type="ARBA" id="ARBA00023002"/>
    </source>
</evidence>
<reference evidence="4 5" key="1">
    <citation type="submission" date="2020-08" db="EMBL/GenBank/DDBJ databases">
        <title>Sequencing the genomes of 1000 actinobacteria strains.</title>
        <authorList>
            <person name="Klenk H.-P."/>
        </authorList>
    </citation>
    <scope>NUCLEOTIDE SEQUENCE [LARGE SCALE GENOMIC DNA]</scope>
    <source>
        <strain evidence="4 5">DSM 44598</strain>
    </source>
</reference>
<dbReference type="PANTHER" id="PTHR13789">
    <property type="entry name" value="MONOOXYGENASE"/>
    <property type="match status" value="1"/>
</dbReference>
<feature type="domain" description="FAD-binding" evidence="3">
    <location>
        <begin position="2"/>
        <end position="349"/>
    </location>
</feature>
<evidence type="ECO:0000313" key="5">
    <source>
        <dbReference type="Proteomes" id="UP000579647"/>
    </source>
</evidence>